<accession>A0A316GRT0</accession>
<evidence type="ECO:0000313" key="7">
    <source>
        <dbReference type="EMBL" id="PWK62286.1"/>
    </source>
</evidence>
<dbReference type="GO" id="GO:0046872">
    <property type="term" value="F:metal ion binding"/>
    <property type="evidence" value="ECO:0007669"/>
    <property type="project" value="UniProtKB-KW"/>
</dbReference>
<feature type="domain" description="Cytochrome c" evidence="6">
    <location>
        <begin position="45"/>
        <end position="157"/>
    </location>
</feature>
<dbReference type="InterPro" id="IPR036909">
    <property type="entry name" value="Cyt_c-like_dom_sf"/>
</dbReference>
<dbReference type="InterPro" id="IPR030999">
    <property type="entry name" value="Thiosulf_SoxX"/>
</dbReference>
<comment type="caution">
    <text evidence="7">The sequence shown here is derived from an EMBL/GenBank/DDBJ whole genome shotgun (WGS) entry which is preliminary data.</text>
</comment>
<evidence type="ECO:0000256" key="5">
    <source>
        <dbReference type="SAM" id="SignalP"/>
    </source>
</evidence>
<sequence>MKRQMLLAAGLALAATSLQADVVAPDDVTMSEYGEVFESLSGEPGDPARGAEIFVSRAQGNCLACHAVTSLADQPWHGEVGPLLDGVATRWEEPALRGLLVNADMIYPDSIMPSFYKVSGFIRPGDAFTSQPAPADLQPMLSAQQIEDVVAFLMTLTDY</sequence>
<dbReference type="GO" id="GO:0009055">
    <property type="term" value="F:electron transfer activity"/>
    <property type="evidence" value="ECO:0007669"/>
    <property type="project" value="InterPro"/>
</dbReference>
<evidence type="ECO:0000256" key="2">
    <source>
        <dbReference type="ARBA" id="ARBA00022723"/>
    </source>
</evidence>
<organism evidence="7 8">
    <name type="scientific">Roseicyclus mahoneyensis</name>
    <dbReference type="NCBI Taxonomy" id="164332"/>
    <lineage>
        <taxon>Bacteria</taxon>
        <taxon>Pseudomonadati</taxon>
        <taxon>Pseudomonadota</taxon>
        <taxon>Alphaproteobacteria</taxon>
        <taxon>Rhodobacterales</taxon>
        <taxon>Roseobacteraceae</taxon>
        <taxon>Roseicyclus</taxon>
    </lineage>
</organism>
<evidence type="ECO:0000256" key="1">
    <source>
        <dbReference type="ARBA" id="ARBA00022617"/>
    </source>
</evidence>
<evidence type="ECO:0000256" key="4">
    <source>
        <dbReference type="PROSITE-ProRule" id="PRU00433"/>
    </source>
</evidence>
<name>A0A316GRT0_9RHOB</name>
<dbReference type="PROSITE" id="PS51007">
    <property type="entry name" value="CYTC"/>
    <property type="match status" value="1"/>
</dbReference>
<dbReference type="GO" id="GO:0020037">
    <property type="term" value="F:heme binding"/>
    <property type="evidence" value="ECO:0007669"/>
    <property type="project" value="InterPro"/>
</dbReference>
<evidence type="ECO:0000313" key="8">
    <source>
        <dbReference type="Proteomes" id="UP000245708"/>
    </source>
</evidence>
<feature type="chain" id="PRO_5016332639" evidence="5">
    <location>
        <begin position="21"/>
        <end position="159"/>
    </location>
</feature>
<dbReference type="Pfam" id="PF00034">
    <property type="entry name" value="Cytochrom_C"/>
    <property type="match status" value="1"/>
</dbReference>
<protein>
    <submittedName>
        <fullName evidence="7">Monoheme cytochrome SoxX (Sulfur oxidation)</fullName>
    </submittedName>
</protein>
<keyword evidence="3 4" id="KW-0408">Iron</keyword>
<keyword evidence="2 4" id="KW-0479">Metal-binding</keyword>
<dbReference type="RefSeq" id="WP_109664549.1">
    <property type="nucleotide sequence ID" value="NZ_QGGW01000001.1"/>
</dbReference>
<dbReference type="InterPro" id="IPR009056">
    <property type="entry name" value="Cyt_c-like_dom"/>
</dbReference>
<keyword evidence="8" id="KW-1185">Reference proteome</keyword>
<feature type="signal peptide" evidence="5">
    <location>
        <begin position="1"/>
        <end position="20"/>
    </location>
</feature>
<reference evidence="7 8" key="1">
    <citation type="submission" date="2018-05" db="EMBL/GenBank/DDBJ databases">
        <title>Genomic Encyclopedia of Type Strains, Phase IV (KMG-IV): sequencing the most valuable type-strain genomes for metagenomic binning, comparative biology and taxonomic classification.</title>
        <authorList>
            <person name="Goeker M."/>
        </authorList>
    </citation>
    <scope>NUCLEOTIDE SEQUENCE [LARGE SCALE GENOMIC DNA]</scope>
    <source>
        <strain evidence="7 8">DSM 16097</strain>
    </source>
</reference>
<gene>
    <name evidence="7" type="ORF">C7455_101312</name>
</gene>
<evidence type="ECO:0000259" key="6">
    <source>
        <dbReference type="PROSITE" id="PS51007"/>
    </source>
</evidence>
<dbReference type="NCBIfam" id="TIGR04485">
    <property type="entry name" value="thiosulf_SoxX"/>
    <property type="match status" value="1"/>
</dbReference>
<keyword evidence="5" id="KW-0732">Signal</keyword>
<dbReference type="Gene3D" id="1.10.760.10">
    <property type="entry name" value="Cytochrome c-like domain"/>
    <property type="match status" value="1"/>
</dbReference>
<keyword evidence="1 4" id="KW-0349">Heme</keyword>
<dbReference type="OrthoDB" id="9793634at2"/>
<evidence type="ECO:0000256" key="3">
    <source>
        <dbReference type="ARBA" id="ARBA00023004"/>
    </source>
</evidence>
<proteinExistence type="predicted"/>
<dbReference type="SUPFAM" id="SSF46626">
    <property type="entry name" value="Cytochrome c"/>
    <property type="match status" value="1"/>
</dbReference>
<dbReference type="EMBL" id="QGGW01000001">
    <property type="protein sequence ID" value="PWK62286.1"/>
    <property type="molecule type" value="Genomic_DNA"/>
</dbReference>
<dbReference type="AlphaFoldDB" id="A0A316GRT0"/>
<dbReference type="Proteomes" id="UP000245708">
    <property type="component" value="Unassembled WGS sequence"/>
</dbReference>